<keyword evidence="3" id="KW-1185">Reference proteome</keyword>
<dbReference type="PANTHER" id="PTHR43471">
    <property type="entry name" value="ABC TRANSPORTER PERMEASE"/>
    <property type="match status" value="1"/>
</dbReference>
<gene>
    <name evidence="2" type="ORF">MYF79_26340</name>
</gene>
<feature type="transmembrane region" description="Helical" evidence="1">
    <location>
        <begin position="171"/>
        <end position="197"/>
    </location>
</feature>
<dbReference type="InterPro" id="IPR021913">
    <property type="entry name" value="DUF3526"/>
</dbReference>
<evidence type="ECO:0000313" key="2">
    <source>
        <dbReference type="EMBL" id="UPK68479.1"/>
    </source>
</evidence>
<name>A0ABY4HXD9_CHIFI</name>
<dbReference type="PANTHER" id="PTHR43471:SF1">
    <property type="entry name" value="ABC TRANSPORTER PERMEASE PROTEIN NOSY-RELATED"/>
    <property type="match status" value="1"/>
</dbReference>
<dbReference type="EMBL" id="CP095855">
    <property type="protein sequence ID" value="UPK68479.1"/>
    <property type="molecule type" value="Genomic_DNA"/>
</dbReference>
<keyword evidence="1" id="KW-0812">Transmembrane</keyword>
<reference evidence="2 3" key="1">
    <citation type="submission" date="2022-04" db="EMBL/GenBank/DDBJ databases">
        <title>The arsenic-methylating capacity of Chitinophaga filiformis YT5 during chitin decomposition.</title>
        <authorList>
            <person name="Chen G."/>
            <person name="Liang Y."/>
        </authorList>
    </citation>
    <scope>NUCLEOTIDE SEQUENCE [LARGE SCALE GENOMIC DNA]</scope>
    <source>
        <strain evidence="2 3">YT5</strain>
    </source>
</reference>
<proteinExistence type="predicted"/>
<accession>A0ABY4HXD9</accession>
<feature type="transmembrane region" description="Helical" evidence="1">
    <location>
        <begin position="245"/>
        <end position="264"/>
    </location>
</feature>
<feature type="transmembrane region" description="Helical" evidence="1">
    <location>
        <begin position="20"/>
        <end position="40"/>
    </location>
</feature>
<feature type="transmembrane region" description="Helical" evidence="1">
    <location>
        <begin position="451"/>
        <end position="472"/>
    </location>
</feature>
<organism evidence="2 3">
    <name type="scientific">Chitinophaga filiformis</name>
    <name type="common">Myxococcus filiformis</name>
    <name type="synonym">Flexibacter filiformis</name>
    <dbReference type="NCBI Taxonomy" id="104663"/>
    <lineage>
        <taxon>Bacteria</taxon>
        <taxon>Pseudomonadati</taxon>
        <taxon>Bacteroidota</taxon>
        <taxon>Chitinophagia</taxon>
        <taxon>Chitinophagales</taxon>
        <taxon>Chitinophagaceae</taxon>
        <taxon>Chitinophaga</taxon>
    </lineage>
</organism>
<feature type="transmembrane region" description="Helical" evidence="1">
    <location>
        <begin position="217"/>
        <end position="238"/>
    </location>
</feature>
<evidence type="ECO:0000256" key="1">
    <source>
        <dbReference type="SAM" id="Phobius"/>
    </source>
</evidence>
<keyword evidence="1" id="KW-0472">Membrane</keyword>
<dbReference type="Proteomes" id="UP000830198">
    <property type="component" value="Chromosome"/>
</dbReference>
<protein>
    <submittedName>
        <fullName evidence="2">DUF3526 domain-containing protein</fullName>
    </submittedName>
</protein>
<feature type="transmembrane region" description="Helical" evidence="1">
    <location>
        <begin position="128"/>
        <end position="150"/>
    </location>
</feature>
<keyword evidence="1" id="KW-1133">Transmembrane helix</keyword>
<dbReference type="Pfam" id="PF12040">
    <property type="entry name" value="DUF3526"/>
    <property type="match status" value="1"/>
</dbReference>
<dbReference type="RefSeq" id="WP_247810873.1">
    <property type="nucleotide sequence ID" value="NZ_CP095855.1"/>
</dbReference>
<evidence type="ECO:0000313" key="3">
    <source>
        <dbReference type="Proteomes" id="UP000830198"/>
    </source>
</evidence>
<sequence length="478" mass="53294">MNQVKIIAGHFLKVTIRSKAMVAIYIVWLLLVLFAAFTGYKTYTGGNALLNRFQQQARQSWEANPDKHPHRMAHFGSFAFRLKHPLSMFDHGMESYTGNAVFLEAHRQNTVNFSEAGFSTGLLRFGEVSLSMLVQVILPLILFFLGFNAISQQRENGTLKILLSQGPGFRTLIWGNTLGLFLLALLLLLPVVLAAAWQLVCTRLPAGSFVNVRSGCLALAFLVYLWLVSTVAVCVSAGSGDSRAALLKLLGLWLLMAIVLPKTLQSIGSALHPAPGKIEFDTAVEKDVLQIGDSHNPDDPHFKHLKDSVLKAHHADSVQQLPFNYGGFQMREGERLSAEVYNRHQQQLHDVYEQQNKISSYAAFIDPLLAIKNISMGLSGTDFNAYRHFQHEAEAYRYILAQTMNEWQMKYIGNAKTGDNKPQIIGKEHWTGFPDFHYTYPSIASVTAQQALALLVMSGWFILSFVLIYFTAGSAKAI</sequence>